<organism evidence="3 4">
    <name type="scientific">Trifolium medium</name>
    <dbReference type="NCBI Taxonomy" id="97028"/>
    <lineage>
        <taxon>Eukaryota</taxon>
        <taxon>Viridiplantae</taxon>
        <taxon>Streptophyta</taxon>
        <taxon>Embryophyta</taxon>
        <taxon>Tracheophyta</taxon>
        <taxon>Spermatophyta</taxon>
        <taxon>Magnoliopsida</taxon>
        <taxon>eudicotyledons</taxon>
        <taxon>Gunneridae</taxon>
        <taxon>Pentapetalae</taxon>
        <taxon>rosids</taxon>
        <taxon>fabids</taxon>
        <taxon>Fabales</taxon>
        <taxon>Fabaceae</taxon>
        <taxon>Papilionoideae</taxon>
        <taxon>50 kb inversion clade</taxon>
        <taxon>NPAAA clade</taxon>
        <taxon>Hologalegina</taxon>
        <taxon>IRL clade</taxon>
        <taxon>Trifolieae</taxon>
        <taxon>Trifolium</taxon>
    </lineage>
</organism>
<dbReference type="InterPro" id="IPR044288">
    <property type="entry name" value="ZNF598/HEL2"/>
</dbReference>
<evidence type="ECO:0000313" key="3">
    <source>
        <dbReference type="EMBL" id="MCH91568.1"/>
    </source>
</evidence>
<accession>A0A392MY00</accession>
<feature type="region of interest" description="Disordered" evidence="1">
    <location>
        <begin position="157"/>
        <end position="177"/>
    </location>
</feature>
<dbReference type="GO" id="GO:0072344">
    <property type="term" value="P:rescue of stalled ribosome"/>
    <property type="evidence" value="ECO:0007669"/>
    <property type="project" value="InterPro"/>
</dbReference>
<evidence type="ECO:0000259" key="2">
    <source>
        <dbReference type="SMART" id="SM00355"/>
    </source>
</evidence>
<dbReference type="GO" id="GO:0016567">
    <property type="term" value="P:protein ubiquitination"/>
    <property type="evidence" value="ECO:0007669"/>
    <property type="project" value="TreeGrafter"/>
</dbReference>
<dbReference type="InterPro" id="IPR056437">
    <property type="entry name" value="Znf-C2H2_ZNF598/HEL2"/>
</dbReference>
<feature type="region of interest" description="Disordered" evidence="1">
    <location>
        <begin position="1"/>
        <end position="24"/>
    </location>
</feature>
<name>A0A392MY00_9FABA</name>
<protein>
    <submittedName>
        <fullName evidence="3">Zinc finger protein 598-like</fullName>
    </submittedName>
</protein>
<feature type="non-terminal residue" evidence="3">
    <location>
        <position position="274"/>
    </location>
</feature>
<feature type="region of interest" description="Disordered" evidence="1">
    <location>
        <begin position="229"/>
        <end position="274"/>
    </location>
</feature>
<proteinExistence type="predicted"/>
<feature type="domain" description="C2H2-type" evidence="2">
    <location>
        <begin position="32"/>
        <end position="55"/>
    </location>
</feature>
<dbReference type="Proteomes" id="UP000265520">
    <property type="component" value="Unassembled WGS sequence"/>
</dbReference>
<dbReference type="AlphaFoldDB" id="A0A392MY00"/>
<dbReference type="GO" id="GO:0043022">
    <property type="term" value="F:ribosome binding"/>
    <property type="evidence" value="ECO:0007669"/>
    <property type="project" value="TreeGrafter"/>
</dbReference>
<evidence type="ECO:0000256" key="1">
    <source>
        <dbReference type="SAM" id="MobiDB-lite"/>
    </source>
</evidence>
<dbReference type="Pfam" id="PF23230">
    <property type="entry name" value="zf-C2H2_13"/>
    <property type="match status" value="1"/>
</dbReference>
<dbReference type="SMART" id="SM00355">
    <property type="entry name" value="ZnF_C2H2"/>
    <property type="match status" value="3"/>
</dbReference>
<dbReference type="EMBL" id="LXQA010020689">
    <property type="protein sequence ID" value="MCH91568.1"/>
    <property type="molecule type" value="Genomic_DNA"/>
</dbReference>
<feature type="domain" description="C2H2-type" evidence="2">
    <location>
        <begin position="56"/>
        <end position="86"/>
    </location>
</feature>
<feature type="domain" description="C2H2-type" evidence="2">
    <location>
        <begin position="87"/>
        <end position="116"/>
    </location>
</feature>
<feature type="compositionally biased region" description="Basic and acidic residues" evidence="1">
    <location>
        <begin position="157"/>
        <end position="176"/>
    </location>
</feature>
<dbReference type="PANTHER" id="PTHR22938">
    <property type="entry name" value="ZINC FINGER PROTEIN 598"/>
    <property type="match status" value="1"/>
</dbReference>
<evidence type="ECO:0000313" key="4">
    <source>
        <dbReference type="Proteomes" id="UP000265520"/>
    </source>
</evidence>
<reference evidence="3 4" key="1">
    <citation type="journal article" date="2018" name="Front. Plant Sci.">
        <title>Red Clover (Trifolium pratense) and Zigzag Clover (T. medium) - A Picture of Genomic Similarities and Differences.</title>
        <authorList>
            <person name="Dluhosova J."/>
            <person name="Istvanek J."/>
            <person name="Nedelnik J."/>
            <person name="Repkova J."/>
        </authorList>
    </citation>
    <scope>NUCLEOTIDE SEQUENCE [LARGE SCALE GENOMIC DNA]</scope>
    <source>
        <strain evidence="4">cv. 10/8</strain>
        <tissue evidence="3">Leaf</tissue>
    </source>
</reference>
<sequence>MYTRAQLNQHISTGDSEVDGSESDRGGFMGHPMCEFCRTPFYGDNELYTHMSTEHYTCHICQRQHPGQYEYYKNYDDLEIHFRQQHFLCEDEACLAKKFIVFQSESEMKRHNAMEHGGRMSRSKRNAALQACTITIFSSRNHFSCLLIPTSFRYRHNNEQDQRRGRGRTFRRDHSENQLSMAIEASLETANAEQTYREPTSSNGQIAYDDRDADIGSIINPFESLATAGSESTSRYRQALGHSSKPLVDSSFPPLPVTSSNGKQRSKHELEGSS</sequence>
<feature type="compositionally biased region" description="Polar residues" evidence="1">
    <location>
        <begin position="1"/>
        <end position="15"/>
    </location>
</feature>
<dbReference type="PANTHER" id="PTHR22938:SF0">
    <property type="entry name" value="E3 UBIQUITIN-PROTEIN LIGASE ZNF598"/>
    <property type="match status" value="1"/>
</dbReference>
<comment type="caution">
    <text evidence="3">The sequence shown here is derived from an EMBL/GenBank/DDBJ whole genome shotgun (WGS) entry which is preliminary data.</text>
</comment>
<keyword evidence="4" id="KW-1185">Reference proteome</keyword>
<dbReference type="GO" id="GO:0061630">
    <property type="term" value="F:ubiquitin protein ligase activity"/>
    <property type="evidence" value="ECO:0007669"/>
    <property type="project" value="InterPro"/>
</dbReference>
<dbReference type="InterPro" id="IPR013087">
    <property type="entry name" value="Znf_C2H2_type"/>
</dbReference>